<dbReference type="InterPro" id="IPR050789">
    <property type="entry name" value="Diverse_Enzym_Activities"/>
</dbReference>
<name>A0A385TWE0_PAELA</name>
<dbReference type="Gene3D" id="3.40.710.10">
    <property type="entry name" value="DD-peptidase/beta-lactamase superfamily"/>
    <property type="match status" value="1"/>
</dbReference>
<dbReference type="InterPro" id="IPR012338">
    <property type="entry name" value="Beta-lactam/transpept-like"/>
</dbReference>
<evidence type="ECO:0000313" key="3">
    <source>
        <dbReference type="Proteomes" id="UP000266552"/>
    </source>
</evidence>
<sequence>MNTNTVRLLPRSTPENQGISSQSIERFIGSIQEKELELHSFMLVRHGHSIAEGWWKPYDADKPHMLFSLSKSFTSTAIGLLLQEGLITLEDRVIGFFPENTPEDPSPNLSAMTIRDLLIMGTGHAQEPAIQSDSWVEDFFKQAVEHEPGTHFVYNSAATYMLSAILQKVTGITLLDYLQPRLFEPLGIQGAAWESCPQGINTGGWGLKLKTEDIAKFGQLYLQKGEWDGRRLIPEAWIEEATSKQISNGPADSSSDWTEGYGYQFWMCRHGAYRGDGAFGQFCIVFPEQDAVLAITSGLGDMQAVLNEVWEHLLPAMGADPLPADADAASSLAETLQALKLDPPSEEAISPIENDVSGIVYDLEENEEKLHSFSVRFEEDGGAVMELTGEHGVNSIDLGRGEWKSGTTKLIMVADNEYAASMTWKGDRTLQLTIRLTETPFYLTTECTFGEDGIQLAYWMNQSFEGKVVREIRGKVRS</sequence>
<feature type="domain" description="Beta-lactamase-related" evidence="1">
    <location>
        <begin position="40"/>
        <end position="297"/>
    </location>
</feature>
<evidence type="ECO:0000259" key="1">
    <source>
        <dbReference type="Pfam" id="PF00144"/>
    </source>
</evidence>
<dbReference type="PANTHER" id="PTHR43283:SF7">
    <property type="entry name" value="BETA-LACTAMASE-RELATED DOMAIN-CONTAINING PROTEIN"/>
    <property type="match status" value="1"/>
</dbReference>
<organism evidence="2 3">
    <name type="scientific">Paenibacillus lautus</name>
    <name type="common">Bacillus lautus</name>
    <dbReference type="NCBI Taxonomy" id="1401"/>
    <lineage>
        <taxon>Bacteria</taxon>
        <taxon>Bacillati</taxon>
        <taxon>Bacillota</taxon>
        <taxon>Bacilli</taxon>
        <taxon>Bacillales</taxon>
        <taxon>Paenibacillaceae</taxon>
        <taxon>Paenibacillus</taxon>
    </lineage>
</organism>
<gene>
    <name evidence="2" type="ORF">D5F53_27415</name>
</gene>
<dbReference type="Proteomes" id="UP000266552">
    <property type="component" value="Chromosome"/>
</dbReference>
<dbReference type="GO" id="GO:0016787">
    <property type="term" value="F:hydrolase activity"/>
    <property type="evidence" value="ECO:0007669"/>
    <property type="project" value="UniProtKB-KW"/>
</dbReference>
<accession>A0A385TWE0</accession>
<protein>
    <submittedName>
        <fullName evidence="2">Class C beta-lactamase-related serine hydrolase</fullName>
    </submittedName>
</protein>
<dbReference type="EMBL" id="CP032412">
    <property type="protein sequence ID" value="AYB46812.1"/>
    <property type="molecule type" value="Genomic_DNA"/>
</dbReference>
<keyword evidence="3" id="KW-1185">Reference proteome</keyword>
<dbReference type="Pfam" id="PF00144">
    <property type="entry name" value="Beta-lactamase"/>
    <property type="match status" value="1"/>
</dbReference>
<dbReference type="AlphaFoldDB" id="A0A385TWE0"/>
<reference evidence="2 3" key="1">
    <citation type="submission" date="2018-09" db="EMBL/GenBank/DDBJ databases">
        <title>Genome Sequence of Paenibacillus lautus Strain E7593-69, Azo Dye-Degrading Bacteria, Isolated from Commercial Tattoo Inks.</title>
        <authorList>
            <person name="Nho S.W."/>
            <person name="Kim S.-J."/>
            <person name="Kweon O."/>
            <person name="Cerniglia C.E."/>
        </authorList>
    </citation>
    <scope>NUCLEOTIDE SEQUENCE [LARGE SCALE GENOMIC DNA]</scope>
    <source>
        <strain evidence="2 3">E7593-69</strain>
    </source>
</reference>
<keyword evidence="2" id="KW-0378">Hydrolase</keyword>
<dbReference type="KEGG" id="plw:D5F53_27415"/>
<evidence type="ECO:0000313" key="2">
    <source>
        <dbReference type="EMBL" id="AYB46812.1"/>
    </source>
</evidence>
<dbReference type="RefSeq" id="WP_119850351.1">
    <property type="nucleotide sequence ID" value="NZ_CP032412.1"/>
</dbReference>
<dbReference type="PANTHER" id="PTHR43283">
    <property type="entry name" value="BETA-LACTAMASE-RELATED"/>
    <property type="match status" value="1"/>
</dbReference>
<dbReference type="InterPro" id="IPR001466">
    <property type="entry name" value="Beta-lactam-related"/>
</dbReference>
<proteinExistence type="predicted"/>
<dbReference type="SUPFAM" id="SSF56601">
    <property type="entry name" value="beta-lactamase/transpeptidase-like"/>
    <property type="match status" value="1"/>
</dbReference>